<dbReference type="InterPro" id="IPR002918">
    <property type="entry name" value="Lipase_EstA/Esterase_EstB"/>
</dbReference>
<evidence type="ECO:0000313" key="3">
    <source>
        <dbReference type="EMBL" id="MBB0245163.1"/>
    </source>
</evidence>
<protein>
    <submittedName>
        <fullName evidence="3">Alpha/beta fold hydrolase</fullName>
    </submittedName>
</protein>
<dbReference type="AlphaFoldDB" id="A0A7W3TE27"/>
<organism evidence="3 4">
    <name type="scientific">Streptomyces alkaliphilus</name>
    <dbReference type="NCBI Taxonomy" id="1472722"/>
    <lineage>
        <taxon>Bacteria</taxon>
        <taxon>Bacillati</taxon>
        <taxon>Actinomycetota</taxon>
        <taxon>Actinomycetes</taxon>
        <taxon>Kitasatosporales</taxon>
        <taxon>Streptomycetaceae</taxon>
        <taxon>Streptomyces</taxon>
    </lineage>
</organism>
<feature type="chain" id="PRO_5038982562" evidence="2">
    <location>
        <begin position="42"/>
        <end position="276"/>
    </location>
</feature>
<evidence type="ECO:0000313" key="4">
    <source>
        <dbReference type="Proteomes" id="UP000538929"/>
    </source>
</evidence>
<dbReference type="GO" id="GO:0008374">
    <property type="term" value="F:O-acyltransferase activity"/>
    <property type="evidence" value="ECO:0007669"/>
    <property type="project" value="InterPro"/>
</dbReference>
<feature type="region of interest" description="Disordered" evidence="1">
    <location>
        <begin position="1"/>
        <end position="21"/>
    </location>
</feature>
<dbReference type="Proteomes" id="UP000538929">
    <property type="component" value="Unassembled WGS sequence"/>
</dbReference>
<feature type="compositionally biased region" description="Polar residues" evidence="1">
    <location>
        <begin position="1"/>
        <end position="12"/>
    </location>
</feature>
<dbReference type="GO" id="GO:0016042">
    <property type="term" value="P:lipid catabolic process"/>
    <property type="evidence" value="ECO:0007669"/>
    <property type="project" value="InterPro"/>
</dbReference>
<comment type="caution">
    <text evidence="3">The sequence shown here is derived from an EMBL/GenBank/DDBJ whole genome shotgun (WGS) entry which is preliminary data.</text>
</comment>
<dbReference type="PANTHER" id="PTHR32015">
    <property type="entry name" value="FASTING INDUCED LIPASE"/>
    <property type="match status" value="1"/>
</dbReference>
<keyword evidence="4" id="KW-1185">Reference proteome</keyword>
<dbReference type="Pfam" id="PF02450">
    <property type="entry name" value="LCAT"/>
    <property type="match status" value="1"/>
</dbReference>
<dbReference type="InterPro" id="IPR029058">
    <property type="entry name" value="AB_hydrolase_fold"/>
</dbReference>
<feature type="region of interest" description="Disordered" evidence="1">
    <location>
        <begin position="45"/>
        <end position="81"/>
    </location>
</feature>
<accession>A0A7W3TE27</accession>
<gene>
    <name evidence="3" type="ORF">FNQ90_13870</name>
</gene>
<sequence>MRDRSSSTTTVPTPGAGRRTARRWGATLAGILLALTASVTAAPTAVADGPGTAGEAERVGRAGAAGKAGKAGKGGHPGGRDLPPVVFVHGFTGDPSNWATAMDSFEAAGWDRDRLFALRYDWSASNRESARDLADLVAEVRRTTGARRVAVVNHSMGGLVTQWYVKKLGGHRHVGHVVSLAGAHHGTTRAADCLPLVPCAEMIPGSPFLRALARGDETPGATRYGTWYSPCDGVIVPHDSTRLRGALNRELPCVDHIAFLTDPGVMAEIQRFVRRG</sequence>
<reference evidence="4" key="1">
    <citation type="submission" date="2019-10" db="EMBL/GenBank/DDBJ databases">
        <title>Streptomyces sp. nov., a novel actinobacterium isolated from alkaline environment.</title>
        <authorList>
            <person name="Golinska P."/>
        </authorList>
    </citation>
    <scope>NUCLEOTIDE SEQUENCE [LARGE SCALE GENOMIC DNA]</scope>
    <source>
        <strain evidence="4">DSM 42118</strain>
    </source>
</reference>
<feature type="signal peptide" evidence="2">
    <location>
        <begin position="1"/>
        <end position="41"/>
    </location>
</feature>
<keyword evidence="2" id="KW-0732">Signal</keyword>
<proteinExistence type="predicted"/>
<dbReference type="PANTHER" id="PTHR32015:SF1">
    <property type="entry name" value="LIPASE"/>
    <property type="match status" value="1"/>
</dbReference>
<keyword evidence="3" id="KW-0378">Hydrolase</keyword>
<evidence type="ECO:0000256" key="2">
    <source>
        <dbReference type="SAM" id="SignalP"/>
    </source>
</evidence>
<dbReference type="SUPFAM" id="SSF53474">
    <property type="entry name" value="alpha/beta-Hydrolases"/>
    <property type="match status" value="1"/>
</dbReference>
<dbReference type="InterPro" id="IPR003386">
    <property type="entry name" value="LACT/PDAT_acylTrfase"/>
</dbReference>
<dbReference type="Gene3D" id="3.40.50.1820">
    <property type="entry name" value="alpha/beta hydrolase"/>
    <property type="match status" value="1"/>
</dbReference>
<dbReference type="GO" id="GO:0016298">
    <property type="term" value="F:lipase activity"/>
    <property type="evidence" value="ECO:0007669"/>
    <property type="project" value="TreeGrafter"/>
</dbReference>
<name>A0A7W3TE27_9ACTN</name>
<evidence type="ECO:0000256" key="1">
    <source>
        <dbReference type="SAM" id="MobiDB-lite"/>
    </source>
</evidence>
<dbReference type="EMBL" id="VKHT01000411">
    <property type="protein sequence ID" value="MBB0245163.1"/>
    <property type="molecule type" value="Genomic_DNA"/>
</dbReference>